<dbReference type="PANTHER" id="PTHR42852:SF6">
    <property type="entry name" value="THIOL:DISULFIDE INTERCHANGE PROTEIN DSBE"/>
    <property type="match status" value="1"/>
</dbReference>
<dbReference type="InterPro" id="IPR050553">
    <property type="entry name" value="Thioredoxin_ResA/DsbE_sf"/>
</dbReference>
<dbReference type="Proteomes" id="UP000198836">
    <property type="component" value="Unassembled WGS sequence"/>
</dbReference>
<accession>A0A1I0TJA3</accession>
<feature type="domain" description="Thioredoxin" evidence="6">
    <location>
        <begin position="310"/>
        <end position="449"/>
    </location>
</feature>
<proteinExistence type="predicted"/>
<evidence type="ECO:0000256" key="2">
    <source>
        <dbReference type="ARBA" id="ARBA00022748"/>
    </source>
</evidence>
<dbReference type="RefSeq" id="WP_090984522.1">
    <property type="nucleotide sequence ID" value="NZ_FOJM01000010.1"/>
</dbReference>
<dbReference type="GO" id="GO:0030313">
    <property type="term" value="C:cell envelope"/>
    <property type="evidence" value="ECO:0007669"/>
    <property type="project" value="UniProtKB-SubCell"/>
</dbReference>
<dbReference type="InterPro" id="IPR036249">
    <property type="entry name" value="Thioredoxin-like_sf"/>
</dbReference>
<reference evidence="8" key="1">
    <citation type="submission" date="2016-10" db="EMBL/GenBank/DDBJ databases">
        <authorList>
            <person name="Varghese N."/>
            <person name="Submissions S."/>
        </authorList>
    </citation>
    <scope>NUCLEOTIDE SEQUENCE [LARGE SCALE GENOMIC DNA]</scope>
    <source>
        <strain evidence="8">DSM 18130</strain>
    </source>
</reference>
<keyword evidence="3" id="KW-1015">Disulfide bond</keyword>
<evidence type="ECO:0000313" key="8">
    <source>
        <dbReference type="Proteomes" id="UP000198836"/>
    </source>
</evidence>
<evidence type="ECO:0000256" key="1">
    <source>
        <dbReference type="ARBA" id="ARBA00004196"/>
    </source>
</evidence>
<dbReference type="SUPFAM" id="SSF52833">
    <property type="entry name" value="Thioredoxin-like"/>
    <property type="match status" value="1"/>
</dbReference>
<dbReference type="STRING" id="332999.SAMN04488511_110153"/>
<name>A0A1I0TJA3_9SPHI</name>
<keyword evidence="8" id="KW-1185">Reference proteome</keyword>
<feature type="signal peptide" evidence="5">
    <location>
        <begin position="1"/>
        <end position="19"/>
    </location>
</feature>
<dbReference type="InterPro" id="IPR017937">
    <property type="entry name" value="Thioredoxin_CS"/>
</dbReference>
<dbReference type="PROSITE" id="PS00194">
    <property type="entry name" value="THIOREDOXIN_1"/>
    <property type="match status" value="1"/>
</dbReference>
<evidence type="ECO:0000256" key="5">
    <source>
        <dbReference type="SAM" id="SignalP"/>
    </source>
</evidence>
<dbReference type="CDD" id="cd02966">
    <property type="entry name" value="TlpA_like_family"/>
    <property type="match status" value="1"/>
</dbReference>
<organism evidence="7 8">
    <name type="scientific">Pedobacter suwonensis</name>
    <dbReference type="NCBI Taxonomy" id="332999"/>
    <lineage>
        <taxon>Bacteria</taxon>
        <taxon>Pseudomonadati</taxon>
        <taxon>Bacteroidota</taxon>
        <taxon>Sphingobacteriia</taxon>
        <taxon>Sphingobacteriales</taxon>
        <taxon>Sphingobacteriaceae</taxon>
        <taxon>Pedobacter</taxon>
    </lineage>
</organism>
<keyword evidence="4" id="KW-0676">Redox-active center</keyword>
<evidence type="ECO:0000313" key="7">
    <source>
        <dbReference type="EMBL" id="SFA51767.1"/>
    </source>
</evidence>
<dbReference type="OrthoDB" id="1095575at2"/>
<dbReference type="Pfam" id="PF00578">
    <property type="entry name" value="AhpC-TSA"/>
    <property type="match status" value="1"/>
</dbReference>
<dbReference type="GO" id="GO:0016853">
    <property type="term" value="F:isomerase activity"/>
    <property type="evidence" value="ECO:0007669"/>
    <property type="project" value="UniProtKB-KW"/>
</dbReference>
<dbReference type="GO" id="GO:0017004">
    <property type="term" value="P:cytochrome complex assembly"/>
    <property type="evidence" value="ECO:0007669"/>
    <property type="project" value="UniProtKB-KW"/>
</dbReference>
<evidence type="ECO:0000256" key="4">
    <source>
        <dbReference type="ARBA" id="ARBA00023284"/>
    </source>
</evidence>
<keyword evidence="5" id="KW-0732">Signal</keyword>
<evidence type="ECO:0000259" key="6">
    <source>
        <dbReference type="PROSITE" id="PS51352"/>
    </source>
</evidence>
<dbReference type="PANTHER" id="PTHR42852">
    <property type="entry name" value="THIOL:DISULFIDE INTERCHANGE PROTEIN DSBE"/>
    <property type="match status" value="1"/>
</dbReference>
<dbReference type="InterPro" id="IPR000866">
    <property type="entry name" value="AhpC/TSA"/>
</dbReference>
<dbReference type="AlphaFoldDB" id="A0A1I0TJA3"/>
<keyword evidence="2" id="KW-0201">Cytochrome c-type biogenesis</keyword>
<evidence type="ECO:0000256" key="3">
    <source>
        <dbReference type="ARBA" id="ARBA00023157"/>
    </source>
</evidence>
<dbReference type="PROSITE" id="PS51352">
    <property type="entry name" value="THIOREDOXIN_2"/>
    <property type="match status" value="1"/>
</dbReference>
<dbReference type="EMBL" id="FOJM01000010">
    <property type="protein sequence ID" value="SFA51767.1"/>
    <property type="molecule type" value="Genomic_DNA"/>
</dbReference>
<dbReference type="Gene3D" id="3.40.30.10">
    <property type="entry name" value="Glutaredoxin"/>
    <property type="match status" value="1"/>
</dbReference>
<dbReference type="InterPro" id="IPR013766">
    <property type="entry name" value="Thioredoxin_domain"/>
</dbReference>
<sequence length="457" mass="52355">MKKTLFFSMMLAVSASTWAQTAVIKGKFHKLMPNGKEAQEVFFSKPKDGEIEVLLPMIKSRQDQTFRGEVKKEDLNNIRYVGIFDEQYAVYLKAGDELNIDAGDGQIVYSGTVNKENQVFADWYKMIKPLRTYGYTKDGYRLPPAGYLKAIDSLKVPVEQFIKNIKTGNADFDKQAKYFLTYSYKYDVIIPTASGLNIGKKEEYPESLVKFYNDEKWTDGNIWTLPMGYHYMLYHAFVKHIIYNSKQGMAADMLIPEISNKELKAKFILAQAERGANVNLVKYLERNEQFMQTNQQRDKINELLKRARLQQPGGESIDFAYPDASGKIHRLTDNLGKVVLLDLWATWCVPCLKEQPALEELEKSYEGKNIVFISLSIDTDQAKWQKMVEEKKLSGLHLFTNNKGPMIGDYEVISIPRFILIDQNGKMVDFQAPRPSDPKLKALIDSTLNNTQTSKSK</sequence>
<protein>
    <submittedName>
        <fullName evidence="7">Thiol-disulfide isomerase or thioredoxin</fullName>
    </submittedName>
</protein>
<keyword evidence="7" id="KW-0413">Isomerase</keyword>
<feature type="chain" id="PRO_5011738471" evidence="5">
    <location>
        <begin position="20"/>
        <end position="457"/>
    </location>
</feature>
<gene>
    <name evidence="7" type="ORF">SAMN04488511_110153</name>
</gene>
<comment type="subcellular location">
    <subcellularLocation>
        <location evidence="1">Cell envelope</location>
    </subcellularLocation>
</comment>